<dbReference type="SUPFAM" id="SSF51569">
    <property type="entry name" value="Aldolase"/>
    <property type="match status" value="1"/>
</dbReference>
<sequence>MDLRIENLHIHSETEIIHPNQLKREYPLTRKAIDTVLHGQQTIKNILDGTDPRRFVVIGPCSIHDVKAAREYAERLKQLADQVQDTLFLVMRVYFEKPRTNVGWQGLINDPHLDGSYKIEEGLRLARQLLLDIAEIGLPTAGEALDLVTPQYVQDLFSWTAIGARTTESQTHRKMASGFSSTVGFKNGTNGDLDVAINAMRAAAHENNFVSINAAGQVAVVRTKGNPYTHVVLRGGSSGPNYDAKHIAQCERHLEHLDLPKSIMVDCSHANSLKDPEKQLLVMDDISQQILDGNTSIKGIMVESNLNGGNQAIPKNLDDLDYGVSVTDACIDWPSTEKTIIAMHSQLKKAGLELEDKTA</sequence>
<accession>A0A832N397</accession>
<dbReference type="GO" id="GO:0005737">
    <property type="term" value="C:cytoplasm"/>
    <property type="evidence" value="ECO:0007669"/>
    <property type="project" value="TreeGrafter"/>
</dbReference>
<dbReference type="GO" id="GO:0003849">
    <property type="term" value="F:3-deoxy-7-phosphoheptulonate synthase activity"/>
    <property type="evidence" value="ECO:0007669"/>
    <property type="project" value="UniProtKB-EC"/>
</dbReference>
<dbReference type="GO" id="GO:0009423">
    <property type="term" value="P:chorismate biosynthetic process"/>
    <property type="evidence" value="ECO:0007669"/>
    <property type="project" value="UniProtKB-UniPathway"/>
</dbReference>
<protein>
    <recommendedName>
        <fullName evidence="8">Phospho-2-dehydro-3-deoxyheptonate aldolase</fullName>
        <ecNumber evidence="8">2.5.1.54</ecNumber>
    </recommendedName>
</protein>
<gene>
    <name evidence="10" type="ORF">ENJ65_03150</name>
</gene>
<dbReference type="GO" id="GO:0042802">
    <property type="term" value="F:identical protein binding"/>
    <property type="evidence" value="ECO:0007669"/>
    <property type="project" value="UniProtKB-ARBA"/>
</dbReference>
<dbReference type="PIRSF" id="PIRSF001361">
    <property type="entry name" value="DAHP_synthase"/>
    <property type="match status" value="1"/>
</dbReference>
<evidence type="ECO:0000256" key="4">
    <source>
        <dbReference type="ARBA" id="ARBA00022605"/>
    </source>
</evidence>
<dbReference type="GO" id="GO:0009073">
    <property type="term" value="P:aromatic amino acid family biosynthetic process"/>
    <property type="evidence" value="ECO:0007669"/>
    <property type="project" value="UniProtKB-KW"/>
</dbReference>
<dbReference type="PANTHER" id="PTHR21225:SF10">
    <property type="entry name" value="PHOSPHO-2-DEHYDRO-3-DEOXYHEPTONATE ALDOLASE, TYR-SENSITIVE"/>
    <property type="match status" value="1"/>
</dbReference>
<comment type="similarity">
    <text evidence="3 8">Belongs to the class-I DAHP synthase family.</text>
</comment>
<dbReference type="GO" id="GO:0008652">
    <property type="term" value="P:amino acid biosynthetic process"/>
    <property type="evidence" value="ECO:0007669"/>
    <property type="project" value="UniProtKB-KW"/>
</dbReference>
<evidence type="ECO:0000256" key="2">
    <source>
        <dbReference type="ARBA" id="ARBA00004688"/>
    </source>
</evidence>
<dbReference type="EMBL" id="DRNF01000197">
    <property type="protein sequence ID" value="HHJ80610.1"/>
    <property type="molecule type" value="Genomic_DNA"/>
</dbReference>
<dbReference type="NCBIfam" id="TIGR00034">
    <property type="entry name" value="aroFGH"/>
    <property type="match status" value="1"/>
</dbReference>
<dbReference type="NCBIfam" id="NF009395">
    <property type="entry name" value="PRK12755.1"/>
    <property type="match status" value="1"/>
</dbReference>
<dbReference type="PANTHER" id="PTHR21225">
    <property type="entry name" value="PHOSPHO-2-DEHYDRO-3-DEOXYHEPTONATE ALDOLASE DAHP SYNTHETASE"/>
    <property type="match status" value="1"/>
</dbReference>
<evidence type="ECO:0000259" key="9">
    <source>
        <dbReference type="Pfam" id="PF00793"/>
    </source>
</evidence>
<organism evidence="10">
    <name type="scientific">Candidatus Tenderia electrophaga</name>
    <dbReference type="NCBI Taxonomy" id="1748243"/>
    <lineage>
        <taxon>Bacteria</taxon>
        <taxon>Pseudomonadati</taxon>
        <taxon>Pseudomonadota</taxon>
        <taxon>Gammaproteobacteria</taxon>
        <taxon>Candidatus Tenderiales</taxon>
        <taxon>Candidatus Tenderiaceae</taxon>
        <taxon>Candidatus Tenderia</taxon>
    </lineage>
</organism>
<dbReference type="InterPro" id="IPR006219">
    <property type="entry name" value="DAHP_synth_1"/>
</dbReference>
<dbReference type="Gene3D" id="3.20.20.70">
    <property type="entry name" value="Aldolase class I"/>
    <property type="match status" value="1"/>
</dbReference>
<evidence type="ECO:0000256" key="6">
    <source>
        <dbReference type="ARBA" id="ARBA00023141"/>
    </source>
</evidence>
<evidence type="ECO:0000256" key="5">
    <source>
        <dbReference type="ARBA" id="ARBA00022679"/>
    </source>
</evidence>
<reference evidence="10" key="1">
    <citation type="journal article" date="2020" name="mSystems">
        <title>Genome- and Community-Level Interaction Insights into Carbon Utilization and Element Cycling Functions of Hydrothermarchaeota in Hydrothermal Sediment.</title>
        <authorList>
            <person name="Zhou Z."/>
            <person name="Liu Y."/>
            <person name="Xu W."/>
            <person name="Pan J."/>
            <person name="Luo Z.H."/>
            <person name="Li M."/>
        </authorList>
    </citation>
    <scope>NUCLEOTIDE SEQUENCE [LARGE SCALE GENOMIC DNA]</scope>
    <source>
        <strain evidence="10">HyVt-505</strain>
    </source>
</reference>
<keyword evidence="5 8" id="KW-0808">Transferase</keyword>
<dbReference type="FunFam" id="3.20.20.70:FF:000005">
    <property type="entry name" value="Phospho-2-dehydro-3-deoxyheptonate aldolase"/>
    <property type="match status" value="1"/>
</dbReference>
<comment type="pathway">
    <text evidence="2 8">Metabolic intermediate biosynthesis; chorismate biosynthesis; chorismate from D-erythrose 4-phosphate and phosphoenolpyruvate: step 1/7.</text>
</comment>
<proteinExistence type="inferred from homology"/>
<name>A0A832N397_9GAMM</name>
<dbReference type="EC" id="2.5.1.54" evidence="8"/>
<keyword evidence="4 8" id="KW-0028">Amino-acid biosynthesis</keyword>
<evidence type="ECO:0000256" key="8">
    <source>
        <dbReference type="PIRNR" id="PIRNR001361"/>
    </source>
</evidence>
<dbReference type="AlphaFoldDB" id="A0A832N397"/>
<feature type="domain" description="DAHP synthetase I/KDSA" evidence="9">
    <location>
        <begin position="41"/>
        <end position="338"/>
    </location>
</feature>
<dbReference type="Pfam" id="PF00793">
    <property type="entry name" value="DAHP_synth_1"/>
    <property type="match status" value="1"/>
</dbReference>
<comment type="function">
    <text evidence="1 8">Stereospecific condensation of phosphoenolpyruvate (PEP) and D-erythrose-4-phosphate (E4P) giving rise to 3-deoxy-D-arabino-heptulosonate-7-phosphate (DAHP).</text>
</comment>
<dbReference type="InterPro" id="IPR006218">
    <property type="entry name" value="DAHP1/KDSA"/>
</dbReference>
<evidence type="ECO:0000313" key="10">
    <source>
        <dbReference type="EMBL" id="HHJ80610.1"/>
    </source>
</evidence>
<evidence type="ECO:0000256" key="7">
    <source>
        <dbReference type="ARBA" id="ARBA00047508"/>
    </source>
</evidence>
<keyword evidence="6 8" id="KW-0057">Aromatic amino acid biosynthesis</keyword>
<evidence type="ECO:0000256" key="1">
    <source>
        <dbReference type="ARBA" id="ARBA00003726"/>
    </source>
</evidence>
<comment type="catalytic activity">
    <reaction evidence="7 8">
        <text>D-erythrose 4-phosphate + phosphoenolpyruvate + H2O = 7-phospho-2-dehydro-3-deoxy-D-arabino-heptonate + phosphate</text>
        <dbReference type="Rhea" id="RHEA:14717"/>
        <dbReference type="ChEBI" id="CHEBI:15377"/>
        <dbReference type="ChEBI" id="CHEBI:16897"/>
        <dbReference type="ChEBI" id="CHEBI:43474"/>
        <dbReference type="ChEBI" id="CHEBI:58394"/>
        <dbReference type="ChEBI" id="CHEBI:58702"/>
        <dbReference type="EC" id="2.5.1.54"/>
    </reaction>
</comment>
<dbReference type="InterPro" id="IPR013785">
    <property type="entry name" value="Aldolase_TIM"/>
</dbReference>
<dbReference type="UniPathway" id="UPA00053">
    <property type="reaction ID" value="UER00084"/>
</dbReference>
<dbReference type="Proteomes" id="UP000885832">
    <property type="component" value="Unassembled WGS sequence"/>
</dbReference>
<evidence type="ECO:0000256" key="3">
    <source>
        <dbReference type="ARBA" id="ARBA00007985"/>
    </source>
</evidence>
<comment type="caution">
    <text evidence="10">The sequence shown here is derived from an EMBL/GenBank/DDBJ whole genome shotgun (WGS) entry which is preliminary data.</text>
</comment>